<feature type="transmembrane region" description="Helical" evidence="6">
    <location>
        <begin position="73"/>
        <end position="96"/>
    </location>
</feature>
<evidence type="ECO:0000256" key="3">
    <source>
        <dbReference type="ARBA" id="ARBA00022989"/>
    </source>
</evidence>
<proteinExistence type="predicted"/>
<dbReference type="InterPro" id="IPR023041">
    <property type="entry name" value="Glucose_rcpt_Git3-like_N"/>
</dbReference>
<sequence>MPGPWAENMVGAGLKARELYLAEQTGKVEAKKGIIIVNVVILCLTVLGAGMIVTSMAINEFVRGRPGTTRTRIVQALILSDLILGIVGLVAGALTLSGDGHRIAHGTAACSGLGFMLTTVLWSEHLWTLILAFATYMILIYPLHTVTLWLERRWYILWAFVWVLSPMIGLVGYKVYGYYPAGGVCYYGDNTGLYAELIQFIPRAVVCITVVILYSRLIVFLRRPDKIRAGGSGSSTGYLTQSETIDTRRQSRLASFVNVFRRQPPKYNRSAEEEVKYMTEVEIEPSTPVDSSEPRRPSRTTLLPFVRSQPTSPTSAPIPLSDLPPWERIELPPFQVDGEKYGGPQQFTRNSNSMWNGWKGLGGKKRSSASSVASPKQQPKSRFGSISSTGDGSNRKGSGSATGGPTSPTLLPSNPRMQSISASQDSSFSPIYEPVQPVRFSELLLRQQRQETEALSPTQEAPPDQVRKPSSSATMVDNLYSPSRPLSPGTYFPSNTQAWNWTPTPTIERQRPSVSTVVDDLDSSEASRKSSVPSDEKSQMPLLLQHPNVGHATPGRPLSPVISQASPPSRPQSPGASFSDQSQIPTSRTESRAMPLEGRQTTSSQAEMGTKSSTSGAGTGMEDGDEEMDLLKMLAGPPPAHMVDRFAPPTQSHPGEHYELVPESMSSYLNRKTALLMLWFPLGYVILFSVSFVRLIYDFAGNPPTALRAISRWFVLSQGLLDAIIYGFVEWHTKRVVRKRVRRGTFSPHETGSYSANGMKMVGNAARAVQGFATRMTGQGSSGGKNGTGSKRGGLAGSQQGTASGSQTGRVSFTGLQSQASGQYEGQRGTRSGLGLTSHHEEEMSLEEQERGS</sequence>
<dbReference type="PANTHER" id="PTHR23112">
    <property type="entry name" value="G PROTEIN-COUPLED RECEPTOR 157-RELATED"/>
    <property type="match status" value="1"/>
</dbReference>
<evidence type="ECO:0000256" key="2">
    <source>
        <dbReference type="ARBA" id="ARBA00022692"/>
    </source>
</evidence>
<dbReference type="PROSITE" id="PS50262">
    <property type="entry name" value="G_PROTEIN_RECEP_F1_2"/>
    <property type="match status" value="1"/>
</dbReference>
<evidence type="ECO:0000256" key="1">
    <source>
        <dbReference type="ARBA" id="ARBA00004141"/>
    </source>
</evidence>
<feature type="compositionally biased region" description="Polar residues" evidence="5">
    <location>
        <begin position="797"/>
        <end position="824"/>
    </location>
</feature>
<feature type="compositionally biased region" description="Low complexity" evidence="5">
    <location>
        <begin position="397"/>
        <end position="409"/>
    </location>
</feature>
<dbReference type="SUPFAM" id="SSF81321">
    <property type="entry name" value="Family A G protein-coupled receptor-like"/>
    <property type="match status" value="1"/>
</dbReference>
<dbReference type="GO" id="GO:0007189">
    <property type="term" value="P:adenylate cyclase-activating G protein-coupled receptor signaling pathway"/>
    <property type="evidence" value="ECO:0007669"/>
    <property type="project" value="TreeGrafter"/>
</dbReference>
<dbReference type="GO" id="GO:0004930">
    <property type="term" value="F:G protein-coupled receptor activity"/>
    <property type="evidence" value="ECO:0007669"/>
    <property type="project" value="TreeGrafter"/>
</dbReference>
<feature type="compositionally biased region" description="Polar residues" evidence="5">
    <location>
        <begin position="368"/>
        <end position="396"/>
    </location>
</feature>
<dbReference type="AlphaFoldDB" id="A0A5D3B0R7"/>
<evidence type="ECO:0000256" key="4">
    <source>
        <dbReference type="ARBA" id="ARBA00023136"/>
    </source>
</evidence>
<comment type="caution">
    <text evidence="8">The sequence shown here is derived from an EMBL/GenBank/DDBJ whole genome shotgun (WGS) entry which is preliminary data.</text>
</comment>
<keyword evidence="9" id="KW-1185">Reference proteome</keyword>
<feature type="transmembrane region" description="Helical" evidence="6">
    <location>
        <begin position="197"/>
        <end position="219"/>
    </location>
</feature>
<feature type="compositionally biased region" description="Polar residues" evidence="5">
    <location>
        <begin position="345"/>
        <end position="355"/>
    </location>
</feature>
<evidence type="ECO:0000313" key="8">
    <source>
        <dbReference type="EMBL" id="TYJ56009.1"/>
    </source>
</evidence>
<accession>A0A5D3B0R7</accession>
<gene>
    <name evidence="8" type="ORF">B9479_003251</name>
</gene>
<feature type="transmembrane region" description="Helical" evidence="6">
    <location>
        <begin position="155"/>
        <end position="177"/>
    </location>
</feature>
<evidence type="ECO:0000313" key="9">
    <source>
        <dbReference type="Proteomes" id="UP000322245"/>
    </source>
</evidence>
<feature type="transmembrane region" description="Helical" evidence="6">
    <location>
        <begin position="674"/>
        <end position="697"/>
    </location>
</feature>
<feature type="region of interest" description="Disordered" evidence="5">
    <location>
        <begin position="775"/>
        <end position="853"/>
    </location>
</feature>
<feature type="compositionally biased region" description="Gly residues" evidence="5">
    <location>
        <begin position="780"/>
        <end position="796"/>
    </location>
</feature>
<feature type="transmembrane region" description="Helical" evidence="6">
    <location>
        <begin position="709"/>
        <end position="729"/>
    </location>
</feature>
<feature type="compositionally biased region" description="Basic and acidic residues" evidence="5">
    <location>
        <begin position="838"/>
        <end position="853"/>
    </location>
</feature>
<dbReference type="InterPro" id="IPR017452">
    <property type="entry name" value="GPCR_Rhodpsn_7TM"/>
</dbReference>
<feature type="transmembrane region" description="Helical" evidence="6">
    <location>
        <begin position="34"/>
        <end position="53"/>
    </location>
</feature>
<dbReference type="GO" id="GO:0005886">
    <property type="term" value="C:plasma membrane"/>
    <property type="evidence" value="ECO:0007669"/>
    <property type="project" value="TreeGrafter"/>
</dbReference>
<feature type="compositionally biased region" description="Low complexity" evidence="5">
    <location>
        <begin position="419"/>
        <end position="429"/>
    </location>
</feature>
<keyword evidence="2 6" id="KW-0812">Transmembrane</keyword>
<reference evidence="8 9" key="1">
    <citation type="submission" date="2017-05" db="EMBL/GenBank/DDBJ databases">
        <title>The Genome Sequence of Tsuchiyaea wingfieldii DSM 27421.</title>
        <authorList>
            <person name="Cuomo C."/>
            <person name="Passer A."/>
            <person name="Billmyre B."/>
            <person name="Heitman J."/>
        </authorList>
    </citation>
    <scope>NUCLEOTIDE SEQUENCE [LARGE SCALE GENOMIC DNA]</scope>
    <source>
        <strain evidence="8 9">DSM 27421</strain>
    </source>
</reference>
<keyword evidence="3 6" id="KW-1133">Transmembrane helix</keyword>
<dbReference type="Proteomes" id="UP000322245">
    <property type="component" value="Unassembled WGS sequence"/>
</dbReference>
<name>A0A5D3B0R7_9TREE</name>
<dbReference type="PANTHER" id="PTHR23112:SF0">
    <property type="entry name" value="TRANSMEMBRANE PROTEIN 116"/>
    <property type="match status" value="1"/>
</dbReference>
<organism evidence="8 9">
    <name type="scientific">Cryptococcus floricola</name>
    <dbReference type="NCBI Taxonomy" id="2591691"/>
    <lineage>
        <taxon>Eukaryota</taxon>
        <taxon>Fungi</taxon>
        <taxon>Dikarya</taxon>
        <taxon>Basidiomycota</taxon>
        <taxon>Agaricomycotina</taxon>
        <taxon>Tremellomycetes</taxon>
        <taxon>Tremellales</taxon>
        <taxon>Cryptococcaceae</taxon>
        <taxon>Cryptococcus</taxon>
    </lineage>
</organism>
<feature type="compositionally biased region" description="Low complexity" evidence="5">
    <location>
        <begin position="563"/>
        <end position="577"/>
    </location>
</feature>
<dbReference type="EMBL" id="NIDF01000030">
    <property type="protein sequence ID" value="TYJ56009.1"/>
    <property type="molecule type" value="Genomic_DNA"/>
</dbReference>
<evidence type="ECO:0000259" key="7">
    <source>
        <dbReference type="PROSITE" id="PS50262"/>
    </source>
</evidence>
<evidence type="ECO:0000256" key="5">
    <source>
        <dbReference type="SAM" id="MobiDB-lite"/>
    </source>
</evidence>
<evidence type="ECO:0000256" key="6">
    <source>
        <dbReference type="SAM" id="Phobius"/>
    </source>
</evidence>
<dbReference type="CDD" id="cd00637">
    <property type="entry name" value="7tm_classA_rhodopsin-like"/>
    <property type="match status" value="1"/>
</dbReference>
<comment type="subcellular location">
    <subcellularLocation>
        <location evidence="1">Membrane</location>
        <topology evidence="1">Multi-pass membrane protein</topology>
    </subcellularLocation>
</comment>
<keyword evidence="4 6" id="KW-0472">Membrane</keyword>
<feature type="transmembrane region" description="Helical" evidence="6">
    <location>
        <begin position="126"/>
        <end position="143"/>
    </location>
</feature>
<dbReference type="Gene3D" id="1.20.1070.10">
    <property type="entry name" value="Rhodopsin 7-helix transmembrane proteins"/>
    <property type="match status" value="1"/>
</dbReference>
<feature type="region of interest" description="Disordered" evidence="5">
    <location>
        <begin position="443"/>
        <end position="624"/>
    </location>
</feature>
<protein>
    <recommendedName>
        <fullName evidence="7">G-protein coupled receptors family 1 profile domain-containing protein</fullName>
    </recommendedName>
</protein>
<feature type="compositionally biased region" description="Polar residues" evidence="5">
    <location>
        <begin position="578"/>
        <end position="588"/>
    </location>
</feature>
<feature type="region of interest" description="Disordered" evidence="5">
    <location>
        <begin position="282"/>
        <end position="430"/>
    </location>
</feature>
<dbReference type="Pfam" id="PF11710">
    <property type="entry name" value="Git3"/>
    <property type="match status" value="1"/>
</dbReference>
<feature type="domain" description="G-protein coupled receptors family 1 profile" evidence="7">
    <location>
        <begin position="48"/>
        <end position="260"/>
    </location>
</feature>
<feature type="compositionally biased region" description="Polar residues" evidence="5">
    <location>
        <begin position="492"/>
        <end position="507"/>
    </location>
</feature>